<dbReference type="RefSeq" id="WP_106005257.1">
    <property type="nucleotide sequence ID" value="NZ_CP136418.1"/>
</dbReference>
<name>A0A2T0ASD5_9FIRM</name>
<dbReference type="Gene3D" id="3.40.1510.10">
    <property type="entry name" value="Hut operon regulatory protein HutP"/>
    <property type="match status" value="1"/>
</dbReference>
<accession>A0A2T0ASD5</accession>
<evidence type="ECO:0000256" key="6">
    <source>
        <dbReference type="ARBA" id="ARBA00023015"/>
    </source>
</evidence>
<gene>
    <name evidence="9" type="ORF">MOHU_12750</name>
</gene>
<comment type="function">
    <text evidence="1">Antiterminator that binds to cis-acting regulatory sequences on the mRNA in the presence of histidine, thereby suppressing transcription termination and activating the hut operon for histidine utilization.</text>
</comment>
<keyword evidence="6" id="KW-0805">Transcription regulation</keyword>
<evidence type="ECO:0000256" key="2">
    <source>
        <dbReference type="ARBA" id="ARBA00009992"/>
    </source>
</evidence>
<dbReference type="Proteomes" id="UP000238415">
    <property type="component" value="Unassembled WGS sequence"/>
</dbReference>
<keyword evidence="5" id="KW-0694">RNA-binding</keyword>
<evidence type="ECO:0000256" key="5">
    <source>
        <dbReference type="ARBA" id="ARBA00022884"/>
    </source>
</evidence>
<comment type="subunit">
    <text evidence="3">Homohexamer.</text>
</comment>
<comment type="caution">
    <text evidence="9">The sequence shown here is derived from an EMBL/GenBank/DDBJ whole genome shotgun (WGS) entry which is preliminary data.</text>
</comment>
<sequence length="143" mass="15480">MIYGRGMKEISLGRAALILAMTENREREEEVKKWLGLMGYPKAVATEVSGTLSEFKQKVVKNAVTAALNTGVIDNEPEKIHSVVHAALEALCGIELLSMANPSLKVKLSIVADDKWLAVGMFGMSAAYPSTNHERAGLGIMHL</sequence>
<dbReference type="CDD" id="cd11640">
    <property type="entry name" value="HutP"/>
    <property type="match status" value="1"/>
</dbReference>
<keyword evidence="10" id="KW-1185">Reference proteome</keyword>
<dbReference type="Pfam" id="PF09021">
    <property type="entry name" value="HutP"/>
    <property type="match status" value="1"/>
</dbReference>
<protein>
    <recommendedName>
        <fullName evidence="4">Hut operon positive regulatory protein</fullName>
    </recommendedName>
</protein>
<evidence type="ECO:0000256" key="1">
    <source>
        <dbReference type="ARBA" id="ARBA00002945"/>
    </source>
</evidence>
<proteinExistence type="inferred from homology"/>
<keyword evidence="7" id="KW-0010">Activator</keyword>
<dbReference type="InterPro" id="IPR015111">
    <property type="entry name" value="Regulatory_HutP"/>
</dbReference>
<organism evidence="9 10">
    <name type="scientific">Neomoorella humiferrea</name>
    <dbReference type="NCBI Taxonomy" id="676965"/>
    <lineage>
        <taxon>Bacteria</taxon>
        <taxon>Bacillati</taxon>
        <taxon>Bacillota</taxon>
        <taxon>Clostridia</taxon>
        <taxon>Neomoorellales</taxon>
        <taxon>Neomoorellaceae</taxon>
        <taxon>Neomoorella</taxon>
    </lineage>
</organism>
<dbReference type="EMBL" id="PVXM01000023">
    <property type="protein sequence ID" value="PRR73148.1"/>
    <property type="molecule type" value="Genomic_DNA"/>
</dbReference>
<evidence type="ECO:0000313" key="9">
    <source>
        <dbReference type="EMBL" id="PRR73148.1"/>
    </source>
</evidence>
<dbReference type="AlphaFoldDB" id="A0A2T0ASD5"/>
<evidence type="ECO:0000256" key="3">
    <source>
        <dbReference type="ARBA" id="ARBA00011643"/>
    </source>
</evidence>
<dbReference type="InterPro" id="IPR036482">
    <property type="entry name" value="Regulatory_HutP_sf"/>
</dbReference>
<evidence type="ECO:0000256" key="4">
    <source>
        <dbReference type="ARBA" id="ARBA00019377"/>
    </source>
</evidence>
<dbReference type="SUPFAM" id="SSF111064">
    <property type="entry name" value="Hut operon positive regulatory protein HutP"/>
    <property type="match status" value="1"/>
</dbReference>
<comment type="similarity">
    <text evidence="2">Belongs to the HutP family.</text>
</comment>
<dbReference type="OrthoDB" id="1724774at2"/>
<dbReference type="GO" id="GO:0003723">
    <property type="term" value="F:RNA binding"/>
    <property type="evidence" value="ECO:0007669"/>
    <property type="project" value="UniProtKB-KW"/>
</dbReference>
<evidence type="ECO:0000313" key="10">
    <source>
        <dbReference type="Proteomes" id="UP000238415"/>
    </source>
</evidence>
<reference evidence="9 10" key="1">
    <citation type="submission" date="2018-03" db="EMBL/GenBank/DDBJ databases">
        <title>Genome sequence of Moorella humiferrea DSM 23265.</title>
        <authorList>
            <person name="Poehlein A."/>
            <person name="Daniel R."/>
        </authorList>
    </citation>
    <scope>NUCLEOTIDE SEQUENCE [LARGE SCALE GENOMIC DNA]</scope>
    <source>
        <strain evidence="9 10">DSM 23265</strain>
    </source>
</reference>
<keyword evidence="8" id="KW-0804">Transcription</keyword>
<evidence type="ECO:0000256" key="7">
    <source>
        <dbReference type="ARBA" id="ARBA00023159"/>
    </source>
</evidence>
<evidence type="ECO:0000256" key="8">
    <source>
        <dbReference type="ARBA" id="ARBA00023163"/>
    </source>
</evidence>